<evidence type="ECO:0000259" key="3">
    <source>
        <dbReference type="Pfam" id="PF14361"/>
    </source>
</evidence>
<sequence>MNTRPRHDVRVLSRQLVGHFAEHVAPCSTLPGDALHGDITAVTRVCLELTVDILEGREAGEKVARLQRAAANWAREGIPIDTVHHAVHEGFRLAFDVLVTQTDPALRPENPAQLLLRILDTITPAVALAYVREHQAAVTEHHTAVHTLVSALLAGHPTSTMARAGGIEIESSYVVVAVSIPPHPDESHPNVNGKVVARRKLRRLQTALAARGGGRVLSLLSVDGGTMLLPEALFADDQLDEVIAELSEAAQVGLTATAITAATEEISTAADRAHELLDTVLRLVCPPGLYRFADLAMEYQLTRPGPGLDRLGALLDPLDDHPDLLETLRRHMSTGLSRRRTARQLQVHTNTVDYRLKRIGQLTGLDPAQPSGLWYLRAALVARTYRESDRSGAPTITRGPVNHLPDGMGKTFAGR</sequence>
<organism evidence="4 5">
    <name type="scientific">Nocardia nova SH22a</name>
    <dbReference type="NCBI Taxonomy" id="1415166"/>
    <lineage>
        <taxon>Bacteria</taxon>
        <taxon>Bacillati</taxon>
        <taxon>Actinomycetota</taxon>
        <taxon>Actinomycetes</taxon>
        <taxon>Mycobacteriales</taxon>
        <taxon>Nocardiaceae</taxon>
        <taxon>Nocardia</taxon>
    </lineage>
</organism>
<accession>W5TPT4</accession>
<dbReference type="InterPro" id="IPR025736">
    <property type="entry name" value="PucR_C-HTH_dom"/>
</dbReference>
<dbReference type="HOGENOM" id="CLU_053843_0_0_11"/>
<dbReference type="Gene3D" id="1.10.10.2840">
    <property type="entry name" value="PucR C-terminal helix-turn-helix domain"/>
    <property type="match status" value="1"/>
</dbReference>
<feature type="domain" description="RsbT co-antagonist protein RsbRD N-terminal" evidence="3">
    <location>
        <begin position="12"/>
        <end position="144"/>
    </location>
</feature>
<dbReference type="OrthoDB" id="4535840at2"/>
<dbReference type="RefSeq" id="WP_025352665.1">
    <property type="nucleotide sequence ID" value="NZ_CP006850.1"/>
</dbReference>
<dbReference type="EMBL" id="CP006850">
    <property type="protein sequence ID" value="AHH21355.1"/>
    <property type="molecule type" value="Genomic_DNA"/>
</dbReference>
<name>W5TPT4_9NOCA</name>
<dbReference type="STRING" id="1415166.NONO_c65850"/>
<keyword evidence="5" id="KW-1185">Reference proteome</keyword>
<feature type="domain" description="PucR C-terminal helix-turn-helix" evidence="2">
    <location>
        <begin position="324"/>
        <end position="381"/>
    </location>
</feature>
<dbReference type="InterPro" id="IPR025751">
    <property type="entry name" value="RsbRD_N_dom"/>
</dbReference>
<dbReference type="KEGG" id="nno:NONO_c65850"/>
<dbReference type="Pfam" id="PF13556">
    <property type="entry name" value="HTH_30"/>
    <property type="match status" value="1"/>
</dbReference>
<proteinExistence type="predicted"/>
<dbReference type="Proteomes" id="UP000019150">
    <property type="component" value="Chromosome"/>
</dbReference>
<dbReference type="PANTHER" id="PTHR33744:SF1">
    <property type="entry name" value="DNA-BINDING TRANSCRIPTIONAL ACTIVATOR ADER"/>
    <property type="match status" value="1"/>
</dbReference>
<evidence type="ECO:0000256" key="1">
    <source>
        <dbReference type="SAM" id="MobiDB-lite"/>
    </source>
</evidence>
<feature type="region of interest" description="Disordered" evidence="1">
    <location>
        <begin position="390"/>
        <end position="415"/>
    </location>
</feature>
<evidence type="ECO:0000313" key="4">
    <source>
        <dbReference type="EMBL" id="AHH21355.1"/>
    </source>
</evidence>
<dbReference type="Pfam" id="PF14361">
    <property type="entry name" value="RsbRD_N"/>
    <property type="match status" value="1"/>
</dbReference>
<dbReference type="InterPro" id="IPR051448">
    <property type="entry name" value="CdaR-like_regulators"/>
</dbReference>
<dbReference type="PATRIC" id="fig|1415166.3.peg.6765"/>
<reference evidence="4 5" key="1">
    <citation type="journal article" date="2014" name="Appl. Environ. Microbiol.">
        <title>Insights into the Microbial Degradation of Rubber and Gutta-Percha by Analysis of the Complete Genome of Nocardia nova SH22a.</title>
        <authorList>
            <person name="Luo Q."/>
            <person name="Hiessl S."/>
            <person name="Poehlein A."/>
            <person name="Daniel R."/>
            <person name="Steinbuchel A."/>
        </authorList>
    </citation>
    <scope>NUCLEOTIDE SEQUENCE [LARGE SCALE GENOMIC DNA]</scope>
    <source>
        <strain evidence="4">SH22a</strain>
    </source>
</reference>
<dbReference type="InterPro" id="IPR042070">
    <property type="entry name" value="PucR_C-HTH_sf"/>
</dbReference>
<dbReference type="eggNOG" id="COG3835">
    <property type="taxonomic scope" value="Bacteria"/>
</dbReference>
<dbReference type="PANTHER" id="PTHR33744">
    <property type="entry name" value="CARBOHYDRATE DIACID REGULATOR"/>
    <property type="match status" value="1"/>
</dbReference>
<evidence type="ECO:0000259" key="2">
    <source>
        <dbReference type="Pfam" id="PF13556"/>
    </source>
</evidence>
<evidence type="ECO:0000313" key="5">
    <source>
        <dbReference type="Proteomes" id="UP000019150"/>
    </source>
</evidence>
<gene>
    <name evidence="4" type="ORF">NONO_c65850</name>
</gene>
<dbReference type="AlphaFoldDB" id="W5TPT4"/>
<protein>
    <submittedName>
        <fullName evidence="4">Putative transcriptional regulator</fullName>
    </submittedName>
</protein>